<dbReference type="Proteomes" id="UP000468928">
    <property type="component" value="Unassembled WGS sequence"/>
</dbReference>
<dbReference type="SUPFAM" id="SSF47336">
    <property type="entry name" value="ACP-like"/>
    <property type="match status" value="1"/>
</dbReference>
<keyword evidence="8" id="KW-1185">Reference proteome</keyword>
<dbReference type="InterPro" id="IPR009081">
    <property type="entry name" value="PP-bd_ACP"/>
</dbReference>
<gene>
    <name evidence="5" type="ORF">GV789_18410</name>
    <name evidence="6" type="ORF">GV794_08750</name>
</gene>
<evidence type="ECO:0000259" key="4">
    <source>
        <dbReference type="PROSITE" id="PS50075"/>
    </source>
</evidence>
<keyword evidence="1" id="KW-0596">Phosphopantetheine</keyword>
<protein>
    <submittedName>
        <fullName evidence="5">Acyl carrier protein</fullName>
    </submittedName>
</protein>
<dbReference type="Gene3D" id="1.10.1200.10">
    <property type="entry name" value="ACP-like"/>
    <property type="match status" value="1"/>
</dbReference>
<dbReference type="PROSITE" id="PS00012">
    <property type="entry name" value="PHOSPHOPANTETHEINE"/>
    <property type="match status" value="1"/>
</dbReference>
<keyword evidence="3" id="KW-0511">Multifunctional enzyme</keyword>
<dbReference type="InterPro" id="IPR050091">
    <property type="entry name" value="PKS_NRPS_Biosynth_Enz"/>
</dbReference>
<name>A0A6P1D6Z4_9NOCA</name>
<dbReference type="Pfam" id="PF00550">
    <property type="entry name" value="PP-binding"/>
    <property type="match status" value="1"/>
</dbReference>
<dbReference type="SMART" id="SM01294">
    <property type="entry name" value="PKS_PP_betabranch"/>
    <property type="match status" value="1"/>
</dbReference>
<evidence type="ECO:0000313" key="8">
    <source>
        <dbReference type="Proteomes" id="UP000470876"/>
    </source>
</evidence>
<evidence type="ECO:0000313" key="6">
    <source>
        <dbReference type="EMBL" id="NEW55739.1"/>
    </source>
</evidence>
<evidence type="ECO:0000256" key="3">
    <source>
        <dbReference type="ARBA" id="ARBA00023268"/>
    </source>
</evidence>
<sequence length="89" mass="9500">MFDTAPTAHPATITGWLAERVADYTERAPHQVDPAVPLAELGMDSVSAVALCGEIEDRWELDVDPTLVFDYPTIADIAAFLAAETALAA</sequence>
<dbReference type="EMBL" id="JAAGUZ010000050">
    <property type="protein sequence ID" value="NEW46406.1"/>
    <property type="molecule type" value="Genomic_DNA"/>
</dbReference>
<evidence type="ECO:0000256" key="1">
    <source>
        <dbReference type="ARBA" id="ARBA00022450"/>
    </source>
</evidence>
<dbReference type="InterPro" id="IPR036736">
    <property type="entry name" value="ACP-like_sf"/>
</dbReference>
<dbReference type="PANTHER" id="PTHR43775">
    <property type="entry name" value="FATTY ACID SYNTHASE"/>
    <property type="match status" value="1"/>
</dbReference>
<proteinExistence type="predicted"/>
<dbReference type="GO" id="GO:0005737">
    <property type="term" value="C:cytoplasm"/>
    <property type="evidence" value="ECO:0007669"/>
    <property type="project" value="TreeGrafter"/>
</dbReference>
<evidence type="ECO:0000313" key="5">
    <source>
        <dbReference type="EMBL" id="NEW46406.1"/>
    </source>
</evidence>
<dbReference type="AlphaFoldDB" id="A0A6P1D6Z4"/>
<reference evidence="7 8" key="1">
    <citation type="submission" date="2020-01" db="EMBL/GenBank/DDBJ databases">
        <title>Genetics and antimicrobial susceptibilities of Nocardia species isolated from the soil; a comparison with species isolated from humans.</title>
        <authorList>
            <person name="Carrasco G."/>
            <person name="Monzon S."/>
            <person name="Sansegundo M."/>
            <person name="Garcia E."/>
            <person name="Garrido N."/>
            <person name="Medina M.J."/>
            <person name="Villalon P."/>
            <person name="Ramirez-Arocha A.C."/>
            <person name="Jimenez P."/>
            <person name="Cuesta I."/>
            <person name="Valdezate S."/>
        </authorList>
    </citation>
    <scope>NUCLEOTIDE SEQUENCE [LARGE SCALE GENOMIC DNA]</scope>
    <source>
        <strain evidence="5 7">CNM20110639</strain>
        <strain evidence="6 8">CNM20110649</strain>
    </source>
</reference>
<feature type="domain" description="Carrier" evidence="4">
    <location>
        <begin position="8"/>
        <end position="85"/>
    </location>
</feature>
<evidence type="ECO:0000256" key="2">
    <source>
        <dbReference type="ARBA" id="ARBA00022553"/>
    </source>
</evidence>
<keyword evidence="2" id="KW-0597">Phosphoprotein</keyword>
<dbReference type="GO" id="GO:0071770">
    <property type="term" value="P:DIM/DIP cell wall layer assembly"/>
    <property type="evidence" value="ECO:0007669"/>
    <property type="project" value="TreeGrafter"/>
</dbReference>
<dbReference type="InterPro" id="IPR006162">
    <property type="entry name" value="Ppantetheine_attach_site"/>
</dbReference>
<dbReference type="PANTHER" id="PTHR43775:SF37">
    <property type="entry name" value="SI:DKEY-61P9.11"/>
    <property type="match status" value="1"/>
</dbReference>
<dbReference type="PROSITE" id="PS50075">
    <property type="entry name" value="CARRIER"/>
    <property type="match status" value="1"/>
</dbReference>
<evidence type="ECO:0000313" key="7">
    <source>
        <dbReference type="Proteomes" id="UP000468928"/>
    </source>
</evidence>
<dbReference type="SMART" id="SM00823">
    <property type="entry name" value="PKS_PP"/>
    <property type="match status" value="1"/>
</dbReference>
<dbReference type="EMBL" id="JAAGUX010000011">
    <property type="protein sequence ID" value="NEW55739.1"/>
    <property type="molecule type" value="Genomic_DNA"/>
</dbReference>
<accession>A0A6P1D6Z4</accession>
<dbReference type="RefSeq" id="WP_163825426.1">
    <property type="nucleotide sequence ID" value="NZ_JAAGUY010000015.1"/>
</dbReference>
<organism evidence="5 7">
    <name type="scientific">Nocardia cyriacigeorgica</name>
    <dbReference type="NCBI Taxonomy" id="135487"/>
    <lineage>
        <taxon>Bacteria</taxon>
        <taxon>Bacillati</taxon>
        <taxon>Actinomycetota</taxon>
        <taxon>Actinomycetes</taxon>
        <taxon>Mycobacteriales</taxon>
        <taxon>Nocardiaceae</taxon>
        <taxon>Nocardia</taxon>
    </lineage>
</organism>
<dbReference type="GO" id="GO:0004312">
    <property type="term" value="F:fatty acid synthase activity"/>
    <property type="evidence" value="ECO:0007669"/>
    <property type="project" value="TreeGrafter"/>
</dbReference>
<dbReference type="Proteomes" id="UP000470876">
    <property type="component" value="Unassembled WGS sequence"/>
</dbReference>
<dbReference type="GO" id="GO:0031177">
    <property type="term" value="F:phosphopantetheine binding"/>
    <property type="evidence" value="ECO:0007669"/>
    <property type="project" value="InterPro"/>
</dbReference>
<dbReference type="GO" id="GO:0006633">
    <property type="term" value="P:fatty acid biosynthetic process"/>
    <property type="evidence" value="ECO:0007669"/>
    <property type="project" value="TreeGrafter"/>
</dbReference>
<comment type="caution">
    <text evidence="5">The sequence shown here is derived from an EMBL/GenBank/DDBJ whole genome shotgun (WGS) entry which is preliminary data.</text>
</comment>
<dbReference type="InterPro" id="IPR020806">
    <property type="entry name" value="PKS_PP-bd"/>
</dbReference>
<dbReference type="GO" id="GO:0005886">
    <property type="term" value="C:plasma membrane"/>
    <property type="evidence" value="ECO:0007669"/>
    <property type="project" value="TreeGrafter"/>
</dbReference>